<proteinExistence type="predicted"/>
<dbReference type="Proteomes" id="UP001286313">
    <property type="component" value="Unassembled WGS sequence"/>
</dbReference>
<accession>A0AAE1FJM5</accession>
<gene>
    <name evidence="1" type="ORF">Pcinc_019669</name>
</gene>
<reference evidence="1" key="1">
    <citation type="submission" date="2023-10" db="EMBL/GenBank/DDBJ databases">
        <title>Genome assemblies of two species of porcelain crab, Petrolisthes cinctipes and Petrolisthes manimaculis (Anomura: Porcellanidae).</title>
        <authorList>
            <person name="Angst P."/>
        </authorList>
    </citation>
    <scope>NUCLEOTIDE SEQUENCE</scope>
    <source>
        <strain evidence="1">PB745_01</strain>
        <tissue evidence="1">Gill</tissue>
    </source>
</reference>
<dbReference type="AlphaFoldDB" id="A0AAE1FJM5"/>
<sequence length="137" mass="15510">MKLYFPRMMPLNDCYMERFSDALFANLVGNGSQGGFVIFLRDAREAICPIFWQTRKIRRIVKSTLSAEALALLECAETAVYLASILHELSGSGKFKIKCFADNKSLVDALYSSRSVEDRRLRIDYCCVTRHVGARGD</sequence>
<organism evidence="1 2">
    <name type="scientific">Petrolisthes cinctipes</name>
    <name type="common">Flat porcelain crab</name>
    <dbReference type="NCBI Taxonomy" id="88211"/>
    <lineage>
        <taxon>Eukaryota</taxon>
        <taxon>Metazoa</taxon>
        <taxon>Ecdysozoa</taxon>
        <taxon>Arthropoda</taxon>
        <taxon>Crustacea</taxon>
        <taxon>Multicrustacea</taxon>
        <taxon>Malacostraca</taxon>
        <taxon>Eumalacostraca</taxon>
        <taxon>Eucarida</taxon>
        <taxon>Decapoda</taxon>
        <taxon>Pleocyemata</taxon>
        <taxon>Anomura</taxon>
        <taxon>Galatheoidea</taxon>
        <taxon>Porcellanidae</taxon>
        <taxon>Petrolisthes</taxon>
    </lineage>
</organism>
<evidence type="ECO:0000313" key="1">
    <source>
        <dbReference type="EMBL" id="KAK3875457.1"/>
    </source>
</evidence>
<keyword evidence="2" id="KW-1185">Reference proteome</keyword>
<evidence type="ECO:0000313" key="2">
    <source>
        <dbReference type="Proteomes" id="UP001286313"/>
    </source>
</evidence>
<name>A0AAE1FJM5_PETCI</name>
<dbReference type="EMBL" id="JAWQEG010001964">
    <property type="protein sequence ID" value="KAK3875457.1"/>
    <property type="molecule type" value="Genomic_DNA"/>
</dbReference>
<comment type="caution">
    <text evidence="1">The sequence shown here is derived from an EMBL/GenBank/DDBJ whole genome shotgun (WGS) entry which is preliminary data.</text>
</comment>
<protein>
    <submittedName>
        <fullName evidence="1">Uncharacterized protein</fullName>
    </submittedName>
</protein>